<evidence type="ECO:0000313" key="3">
    <source>
        <dbReference type="Proteomes" id="UP001156627"/>
    </source>
</evidence>
<evidence type="ECO:0000259" key="1">
    <source>
        <dbReference type="PROSITE" id="PS51208"/>
    </source>
</evidence>
<dbReference type="EMBL" id="BSOA01000050">
    <property type="protein sequence ID" value="GLQ90695.1"/>
    <property type="molecule type" value="Genomic_DNA"/>
</dbReference>
<dbReference type="SUPFAM" id="SSF103515">
    <property type="entry name" value="Autotransporter"/>
    <property type="match status" value="1"/>
</dbReference>
<comment type="caution">
    <text evidence="2">The sequence shown here is derived from an EMBL/GenBank/DDBJ whole genome shotgun (WGS) entry which is preliminary data.</text>
</comment>
<dbReference type="Pfam" id="PF13018">
    <property type="entry name" value="ESPR"/>
    <property type="match status" value="1"/>
</dbReference>
<dbReference type="PROSITE" id="PS51208">
    <property type="entry name" value="AUTOTRANSPORTER"/>
    <property type="match status" value="1"/>
</dbReference>
<proteinExistence type="predicted"/>
<feature type="domain" description="Autotransporter" evidence="1">
    <location>
        <begin position="1356"/>
        <end position="1628"/>
    </location>
</feature>
<dbReference type="InterPro" id="IPR024973">
    <property type="entry name" value="ESPR"/>
</dbReference>
<organism evidence="2 3">
    <name type="scientific">Dyella flagellata</name>
    <dbReference type="NCBI Taxonomy" id="1867833"/>
    <lineage>
        <taxon>Bacteria</taxon>
        <taxon>Pseudomonadati</taxon>
        <taxon>Pseudomonadota</taxon>
        <taxon>Gammaproteobacteria</taxon>
        <taxon>Lysobacterales</taxon>
        <taxon>Rhodanobacteraceae</taxon>
        <taxon>Dyella</taxon>
    </lineage>
</organism>
<protein>
    <recommendedName>
        <fullName evidence="1">Autotransporter domain-containing protein</fullName>
    </recommendedName>
</protein>
<dbReference type="SMART" id="SM00869">
    <property type="entry name" value="Autotransporter"/>
    <property type="match status" value="1"/>
</dbReference>
<keyword evidence="3" id="KW-1185">Reference proteome</keyword>
<dbReference type="Proteomes" id="UP001156627">
    <property type="component" value="Unassembled WGS sequence"/>
</dbReference>
<reference evidence="3" key="1">
    <citation type="journal article" date="2019" name="Int. J. Syst. Evol. Microbiol.">
        <title>The Global Catalogue of Microorganisms (GCM) 10K type strain sequencing project: providing services to taxonomists for standard genome sequencing and annotation.</title>
        <authorList>
            <consortium name="The Broad Institute Genomics Platform"/>
            <consortium name="The Broad Institute Genome Sequencing Center for Infectious Disease"/>
            <person name="Wu L."/>
            <person name="Ma J."/>
        </authorList>
    </citation>
    <scope>NUCLEOTIDE SEQUENCE [LARGE SCALE GENOMIC DNA]</scope>
    <source>
        <strain evidence="3">NBRC 111981</strain>
    </source>
</reference>
<gene>
    <name evidence="2" type="ORF">GCM10007898_42710</name>
</gene>
<name>A0ABQ5XG71_9GAMM</name>
<dbReference type="InterPro" id="IPR005546">
    <property type="entry name" value="Autotransporte_beta"/>
</dbReference>
<evidence type="ECO:0000313" key="2">
    <source>
        <dbReference type="EMBL" id="GLQ90695.1"/>
    </source>
</evidence>
<dbReference type="InterPro" id="IPR036709">
    <property type="entry name" value="Autotransporte_beta_dom_sf"/>
</dbReference>
<sequence length="1628" mass="153771">MIENRIASDRVRMANTVQQLAGVQGAYAVNRIYRLVWNRAFGVMQVASEFAIAPHGGVCASADDRVPGLAVRPLARALVGMLAPMLLLASPAAFAAVAPQQYNVTQATDDGTGNTVGSLSWAIIQSNAAPGSIIDITLASGNSITVSGNLPAISAATTLESASNVSINAAITGTAPATLLVVGVNNATVAVTGIDGDYGSAALTSGGAGSPGHAGGVAIGGSGFVLNNQSKVSGGVGGAGGYGSRGGTYGTPGGAFFRNAMPGNGANGGAGGTGASGGAGVSGSALRVANTGIVVGGLGGAGGRGGAGSGGGKYVGSPFSSSSAAVGIGGTAGLGGAGANGGNGGNGGAGINTTGVSTLVNTSAIKGGMGGYAGAGGRGGNGGQILAPLRGGIVSGNSGNTGEAGGTGGSGGAGVTGASFNLQNSGLIEGGYGRQGGHGGEGGSGSGFYSPITSGNAGSGGAGGAAGAGGVGGNAVEGSQFTFSNTGTASGGNGGGGGYGGSGGYGGRVGAVNDVTGKGANAGAGAIGGAGGAAVSGNYFTATNDGSLTGGVGGYGGHGGSGGSGGWSTSSLGGIAGNGGSGGNGAAGGHGGAGVIGIGFTFTNNKNVSGGTGGVAGIAGLKGFAGDTVGSTVGENGNDGGSGIGGAGGDGVAGSQFIFANNGTDTGGAGGRGNHGPTGAWGGSYGDVGSIGGVGGAAVNGISATIVNTGTLDGGAGGTGGAGLAGFRAGSAPSVVVGGTGGMGSQGGTGGAGVTGTGFTVTSSQHINGGTGGNGGLGGSGGWGGYGLGGPGGRSGTGGAGGVGGGGGIGVSGAGFTLTNSGAITGGTGGVGGTGGGAYSSTGTAGNGGNGGAGGTGLNGSDFTLINTGTIAGGTGGSAGESGLTVFGSTAGTIGVEGAGGVGVVSNGGSTITTAGSIAGGVSTSGAQADAMDLSGGGNSLVLEAGYAFTGNVVSQSGNTNGGDTVTLGGSSNATFNLGSLGAVGSNAPLQGFAPHLSKSGTSTWTLTGTGNAIQTWTITNGSLVGDSTSIVGNVTFAPISGGSASLTFDQATNATYNGVISGNGSLTKSGAGTLTLTGNNTYTGATTVNGGMLQVANNNTSGMVTGNVTNNGTMAFARTDAVTYNAVISGSGSVAQIGSGTLILDGVNTYAGGTTVQAGTLEVGDSAHSNASIQNNVTVNTNGTLRGHGSINGNVTSDGTVWPGGSVGVLTINGNYTQNADATLQIDVTPTQASELLVNGNANLAGTLHLIYAPGAYSTNGYTLVQANSLSGKFTATTSTGVPSNLDTQVVYTPTQANLLMMQKIVAPADGGLYANLLQSVNLVGQQSLDTVLGATLRSGDTSCNGHAAHTKTVASSCNSDLWVQYSGGNQSLTGLNSSLFGLQGGFDHALNDVLHLGVEAGFSRINSSDYQGSNANVDSVHGGVYAYANVGPVVLSGTIDETHSSYSVYRQTGIGRSVARPDGDATAAALQAAWPLSAAKWQVTPAIGALYQHQSLSRFNESLASTNPFANDFVLQAAHSTYNTLQPYARVQFSRPFVAQGINYVPQFDVGYRYNAHSGNATVQATSQDGTTFVMPGEPLGRGMATVGARITAQAGASWSLYLDYSGQFASHLNDNALSMGFIKQF</sequence>
<accession>A0ABQ5XG71</accession>